<evidence type="ECO:0000256" key="1">
    <source>
        <dbReference type="SAM" id="MobiDB-lite"/>
    </source>
</evidence>
<feature type="compositionally biased region" description="Low complexity" evidence="1">
    <location>
        <begin position="59"/>
        <end position="68"/>
    </location>
</feature>
<evidence type="ECO:0000313" key="3">
    <source>
        <dbReference type="WBParaSite" id="L893_g12075.t1"/>
    </source>
</evidence>
<protein>
    <submittedName>
        <fullName evidence="3">FHA domain-containing protein</fullName>
    </submittedName>
</protein>
<organism evidence="2 3">
    <name type="scientific">Steinernema glaseri</name>
    <dbReference type="NCBI Taxonomy" id="37863"/>
    <lineage>
        <taxon>Eukaryota</taxon>
        <taxon>Metazoa</taxon>
        <taxon>Ecdysozoa</taxon>
        <taxon>Nematoda</taxon>
        <taxon>Chromadorea</taxon>
        <taxon>Rhabditida</taxon>
        <taxon>Tylenchina</taxon>
        <taxon>Panagrolaimomorpha</taxon>
        <taxon>Strongyloidoidea</taxon>
        <taxon>Steinernematidae</taxon>
        <taxon>Steinernema</taxon>
    </lineage>
</organism>
<dbReference type="WBParaSite" id="L893_g12075.t1">
    <property type="protein sequence ID" value="L893_g12075.t1"/>
    <property type="gene ID" value="L893_g12075"/>
</dbReference>
<sequence length="173" mass="19451">MRYYLQKNALLCTCSTVDAAPSSHIPKPVAQQLTLTEYHCPILKVSHHDCPQRHRDSSHFLTSSSDFSQPSPLQDEDDSWEGKSELTARRPLRCRVSRRHFAVYFDKENIKDKVDGSCADDPSSTCMMFLYAFPFTPIVGLLAVPPFQLQPESANVLLISSASKSRSSIDKCK</sequence>
<proteinExistence type="predicted"/>
<accession>A0A1I7Y3G9</accession>
<evidence type="ECO:0000313" key="2">
    <source>
        <dbReference type="Proteomes" id="UP000095287"/>
    </source>
</evidence>
<reference evidence="3" key="1">
    <citation type="submission" date="2016-11" db="UniProtKB">
        <authorList>
            <consortium name="WormBaseParasite"/>
        </authorList>
    </citation>
    <scope>IDENTIFICATION</scope>
</reference>
<feature type="region of interest" description="Disordered" evidence="1">
    <location>
        <begin position="56"/>
        <end position="82"/>
    </location>
</feature>
<dbReference type="Proteomes" id="UP000095287">
    <property type="component" value="Unplaced"/>
</dbReference>
<dbReference type="AlphaFoldDB" id="A0A1I7Y3G9"/>
<name>A0A1I7Y3G9_9BILA</name>
<keyword evidence="2" id="KW-1185">Reference proteome</keyword>